<keyword evidence="6" id="KW-1185">Reference proteome</keyword>
<evidence type="ECO:0000259" key="4">
    <source>
        <dbReference type="Pfam" id="PF14257"/>
    </source>
</evidence>
<keyword evidence="3" id="KW-0732">Signal</keyword>
<sequence length="342" mass="37621">MKKKMWFQGIFLLLSLLLLLSGCGSANNADHASSAYDGSANSGGAETESSSMNMAASSSAEAPSSSAMDKAVTAAQEPQSLPSGSGIPSGSIADDLNKKLIYRANVVMKVEEFSKTQAQIKDLVSLSGGYIVEFSESQSTYEQGGNFVLKVPASGFSSFLEQLEQLKPESFQQSIQGQDVSEEYVDLESRLKVKEAVEARYLKFVGESKSTSDLVQFTNELERIQTEIEQIKGRMRYIDNNVSFSTIEIRVYQTDDNSLTKLSQDQKPLLKRAGNALQESLEAISVILQWLVIFISGALPVIVIGAVIFAIIWPLRRRRARLRNEKIDSPLVEAEPENRLKD</sequence>
<evidence type="ECO:0000256" key="3">
    <source>
        <dbReference type="SAM" id="SignalP"/>
    </source>
</evidence>
<evidence type="ECO:0000256" key="1">
    <source>
        <dbReference type="SAM" id="MobiDB-lite"/>
    </source>
</evidence>
<feature type="signal peptide" evidence="3">
    <location>
        <begin position="1"/>
        <end position="28"/>
    </location>
</feature>
<dbReference type="EMBL" id="BORS01000004">
    <property type="protein sequence ID" value="GIO41710.1"/>
    <property type="molecule type" value="Genomic_DNA"/>
</dbReference>
<dbReference type="InterPro" id="IPR025645">
    <property type="entry name" value="DUF4349"/>
</dbReference>
<evidence type="ECO:0000313" key="5">
    <source>
        <dbReference type="EMBL" id="GIO41710.1"/>
    </source>
</evidence>
<dbReference type="Pfam" id="PF14257">
    <property type="entry name" value="DUF4349"/>
    <property type="match status" value="1"/>
</dbReference>
<evidence type="ECO:0000256" key="2">
    <source>
        <dbReference type="SAM" id="Phobius"/>
    </source>
</evidence>
<name>A0A920CJM9_9BACL</name>
<feature type="region of interest" description="Disordered" evidence="1">
    <location>
        <begin position="33"/>
        <end position="89"/>
    </location>
</feature>
<proteinExistence type="predicted"/>
<reference evidence="5" key="1">
    <citation type="submission" date="2021-03" db="EMBL/GenBank/DDBJ databases">
        <title>Antimicrobial resistance genes in bacteria isolated from Japanese honey, and their potential for conferring macrolide and lincosamide resistance in the American foulbrood pathogen Paenibacillus larvae.</title>
        <authorList>
            <person name="Okamoto M."/>
            <person name="Kumagai M."/>
            <person name="Kanamori H."/>
            <person name="Takamatsu D."/>
        </authorList>
    </citation>
    <scope>NUCLEOTIDE SEQUENCE</scope>
    <source>
        <strain evidence="5">J41TS4</strain>
    </source>
</reference>
<evidence type="ECO:0000313" key="6">
    <source>
        <dbReference type="Proteomes" id="UP000678895"/>
    </source>
</evidence>
<feature type="transmembrane region" description="Helical" evidence="2">
    <location>
        <begin position="287"/>
        <end position="313"/>
    </location>
</feature>
<feature type="domain" description="DUF4349" evidence="4">
    <location>
        <begin position="99"/>
        <end position="313"/>
    </location>
</feature>
<keyword evidence="2" id="KW-0472">Membrane</keyword>
<dbReference type="AlphaFoldDB" id="A0A920CJM9"/>
<keyword evidence="2" id="KW-0812">Transmembrane</keyword>
<dbReference type="Proteomes" id="UP000678895">
    <property type="component" value="Unassembled WGS sequence"/>
</dbReference>
<protein>
    <recommendedName>
        <fullName evidence="4">DUF4349 domain-containing protein</fullName>
    </recommendedName>
</protein>
<dbReference type="RefSeq" id="WP_301626065.1">
    <property type="nucleotide sequence ID" value="NZ_BORS01000004.1"/>
</dbReference>
<dbReference type="PROSITE" id="PS51257">
    <property type="entry name" value="PROKAR_LIPOPROTEIN"/>
    <property type="match status" value="1"/>
</dbReference>
<gene>
    <name evidence="5" type="ORF">J41TS4_14680</name>
</gene>
<accession>A0A920CJM9</accession>
<feature type="compositionally biased region" description="Low complexity" evidence="1">
    <location>
        <begin position="45"/>
        <end position="68"/>
    </location>
</feature>
<comment type="caution">
    <text evidence="5">The sequence shown here is derived from an EMBL/GenBank/DDBJ whole genome shotgun (WGS) entry which is preliminary data.</text>
</comment>
<keyword evidence="2" id="KW-1133">Transmembrane helix</keyword>
<feature type="chain" id="PRO_5038570158" description="DUF4349 domain-containing protein" evidence="3">
    <location>
        <begin position="29"/>
        <end position="342"/>
    </location>
</feature>
<organism evidence="5 6">
    <name type="scientific">Paenibacillus apis</name>
    <dbReference type="NCBI Taxonomy" id="1792174"/>
    <lineage>
        <taxon>Bacteria</taxon>
        <taxon>Bacillati</taxon>
        <taxon>Bacillota</taxon>
        <taxon>Bacilli</taxon>
        <taxon>Bacillales</taxon>
        <taxon>Paenibacillaceae</taxon>
        <taxon>Paenibacillus</taxon>
    </lineage>
</organism>